<dbReference type="Proteomes" id="UP000182306">
    <property type="component" value="Plasmid C"/>
</dbReference>
<keyword evidence="1" id="KW-0614">Plasmid</keyword>
<organism evidence="1 2">
    <name type="scientific">Sinorhizobium americanum</name>
    <dbReference type="NCBI Taxonomy" id="194963"/>
    <lineage>
        <taxon>Bacteria</taxon>
        <taxon>Pseudomonadati</taxon>
        <taxon>Pseudomonadota</taxon>
        <taxon>Alphaproteobacteria</taxon>
        <taxon>Hyphomicrobiales</taxon>
        <taxon>Rhizobiaceae</taxon>
        <taxon>Sinorhizobium/Ensifer group</taxon>
        <taxon>Sinorhizobium</taxon>
    </lineage>
</organism>
<gene>
    <name evidence="1" type="ORF">SAMCFNEI73_pC1179</name>
</gene>
<sequence>MLQGTVHGALAFPCSGFGLIAGTGRRRCGPTGLVPEVASARVIAHLDSSRRETRLVMSFKPATCGLVPWQE</sequence>
<proteinExistence type="predicted"/>
<reference evidence="1 2" key="1">
    <citation type="submission" date="2015-10" db="EMBL/GenBank/DDBJ databases">
        <title>Genomic differences between typical nodule nitrogen-fixing rhizobial strains and those coming from bean seeds.</title>
        <authorList>
            <person name="Peralta H."/>
            <person name="Aguilar-Vera A."/>
            <person name="Diaz R."/>
            <person name="Mora Y."/>
            <person name="Martinez-Batallar G."/>
            <person name="Salazar E."/>
            <person name="Vargas-Lagunas C."/>
            <person name="Encarnacion S."/>
            <person name="Girard L."/>
            <person name="Mora J."/>
        </authorList>
    </citation>
    <scope>NUCLEOTIDE SEQUENCE [LARGE SCALE GENOMIC DNA]</scope>
    <source>
        <strain evidence="1 2">CFNEI 73</strain>
        <plasmid evidence="1 2">C</plasmid>
    </source>
</reference>
<dbReference type="EMBL" id="CP013110">
    <property type="protein sequence ID" value="APG94888.1"/>
    <property type="molecule type" value="Genomic_DNA"/>
</dbReference>
<dbReference type="KEGG" id="same:SAMCFNEI73_pC1179"/>
<evidence type="ECO:0000313" key="2">
    <source>
        <dbReference type="Proteomes" id="UP000182306"/>
    </source>
</evidence>
<geneLocation type="plasmid" evidence="1 2">
    <name>C</name>
</geneLocation>
<protein>
    <submittedName>
        <fullName evidence="1">Uncharacterized protein</fullName>
    </submittedName>
</protein>
<keyword evidence="2" id="KW-1185">Reference proteome</keyword>
<dbReference type="AlphaFoldDB" id="A0A1L3LXT4"/>
<name>A0A1L3LXT4_9HYPH</name>
<accession>A0A1L3LXT4</accession>
<evidence type="ECO:0000313" key="1">
    <source>
        <dbReference type="EMBL" id="APG94888.1"/>
    </source>
</evidence>